<keyword evidence="5" id="KW-0469">Meiosis</keyword>
<proteinExistence type="inferred from homology"/>
<comment type="subcellular location">
    <subcellularLocation>
        <location evidence="1">Nucleus</location>
    </subcellularLocation>
</comment>
<evidence type="ECO:0000256" key="4">
    <source>
        <dbReference type="ARBA" id="ARBA00023242"/>
    </source>
</evidence>
<dbReference type="GO" id="GO:0007129">
    <property type="term" value="P:homologous chromosome pairing at meiosis"/>
    <property type="evidence" value="ECO:0007669"/>
    <property type="project" value="TreeGrafter"/>
</dbReference>
<sequence length="187" mass="21089">MRTAAYSKLQGSYRLDPKTCNICRSPNDVVFRSFPLATYSNLQRSYRLDPKTCSICRSPNDVVFRSLPPCSKILEGLAEIVLKFVNEQNRPLNSQNVADSLQKYNLKKTAVQKALDTLAVADTGKIKVKQKIYIARQDQFKIPNAENLTEMKDDSAKLQQELAEQKATTAEVEGRRNLGLSTTKMLE</sequence>
<evidence type="ECO:0000256" key="2">
    <source>
        <dbReference type="ARBA" id="ARBA00007922"/>
    </source>
</evidence>
<protein>
    <recommendedName>
        <fullName evidence="7">Homologous-pairing protein 2 winged helix domain-containing protein</fullName>
    </recommendedName>
</protein>
<reference evidence="8" key="1">
    <citation type="submission" date="2022-08" db="EMBL/GenBank/DDBJ databases">
        <authorList>
            <person name="Gutierrez-Valencia J."/>
        </authorList>
    </citation>
    <scope>NUCLEOTIDE SEQUENCE</scope>
</reference>
<evidence type="ECO:0000256" key="6">
    <source>
        <dbReference type="SAM" id="MobiDB-lite"/>
    </source>
</evidence>
<dbReference type="PANTHER" id="PTHR15938">
    <property type="entry name" value="TBP-1 INTERACTING PROTEIN"/>
    <property type="match status" value="1"/>
</dbReference>
<gene>
    <name evidence="8" type="ORF">LITE_LOCUS46442</name>
</gene>
<dbReference type="GO" id="GO:0003690">
    <property type="term" value="F:double-stranded DNA binding"/>
    <property type="evidence" value="ECO:0007669"/>
    <property type="project" value="TreeGrafter"/>
</dbReference>
<dbReference type="EMBL" id="CAMGYJ010000010">
    <property type="protein sequence ID" value="CAI0552483.1"/>
    <property type="molecule type" value="Genomic_DNA"/>
</dbReference>
<dbReference type="AlphaFoldDB" id="A0AAV0R808"/>
<evidence type="ECO:0000256" key="3">
    <source>
        <dbReference type="ARBA" id="ARBA00023172"/>
    </source>
</evidence>
<name>A0AAV0R808_9ROSI</name>
<keyword evidence="4" id="KW-0539">Nucleus</keyword>
<comment type="caution">
    <text evidence="8">The sequence shown here is derived from an EMBL/GenBank/DDBJ whole genome shotgun (WGS) entry which is preliminary data.</text>
</comment>
<feature type="domain" description="Homologous-pairing protein 2 winged helix" evidence="7">
    <location>
        <begin position="78"/>
        <end position="135"/>
    </location>
</feature>
<dbReference type="Gene3D" id="1.10.10.10">
    <property type="entry name" value="Winged helix-like DNA-binding domain superfamily/Winged helix DNA-binding domain"/>
    <property type="match status" value="1"/>
</dbReference>
<dbReference type="Pfam" id="PF07106">
    <property type="entry name" value="WHD_TBPIP"/>
    <property type="match status" value="1"/>
</dbReference>
<feature type="region of interest" description="Disordered" evidence="6">
    <location>
        <begin position="165"/>
        <end position="187"/>
    </location>
</feature>
<dbReference type="PANTHER" id="PTHR15938:SF0">
    <property type="entry name" value="HOMOLOGOUS-PAIRING PROTEIN 2 HOMOLOG"/>
    <property type="match status" value="1"/>
</dbReference>
<dbReference type="InterPro" id="IPR010776">
    <property type="entry name" value="Hop2_WH_dom"/>
</dbReference>
<organism evidence="8 9">
    <name type="scientific">Linum tenue</name>
    <dbReference type="NCBI Taxonomy" id="586396"/>
    <lineage>
        <taxon>Eukaryota</taxon>
        <taxon>Viridiplantae</taxon>
        <taxon>Streptophyta</taxon>
        <taxon>Embryophyta</taxon>
        <taxon>Tracheophyta</taxon>
        <taxon>Spermatophyta</taxon>
        <taxon>Magnoliopsida</taxon>
        <taxon>eudicotyledons</taxon>
        <taxon>Gunneridae</taxon>
        <taxon>Pentapetalae</taxon>
        <taxon>rosids</taxon>
        <taxon>fabids</taxon>
        <taxon>Malpighiales</taxon>
        <taxon>Linaceae</taxon>
        <taxon>Linum</taxon>
    </lineage>
</organism>
<dbReference type="GO" id="GO:0000794">
    <property type="term" value="C:condensed nuclear chromosome"/>
    <property type="evidence" value="ECO:0007669"/>
    <property type="project" value="TreeGrafter"/>
</dbReference>
<evidence type="ECO:0000259" key="7">
    <source>
        <dbReference type="Pfam" id="PF07106"/>
    </source>
</evidence>
<keyword evidence="9" id="KW-1185">Reference proteome</keyword>
<evidence type="ECO:0000313" key="8">
    <source>
        <dbReference type="EMBL" id="CAI0552483.1"/>
    </source>
</evidence>
<comment type="similarity">
    <text evidence="2">Belongs to the HOP2 family.</text>
</comment>
<dbReference type="InterPro" id="IPR036388">
    <property type="entry name" value="WH-like_DNA-bd_sf"/>
</dbReference>
<accession>A0AAV0R808</accession>
<dbReference type="GO" id="GO:0120230">
    <property type="term" value="F:recombinase activator activity"/>
    <property type="evidence" value="ECO:0007669"/>
    <property type="project" value="TreeGrafter"/>
</dbReference>
<evidence type="ECO:0000256" key="5">
    <source>
        <dbReference type="ARBA" id="ARBA00023254"/>
    </source>
</evidence>
<evidence type="ECO:0000256" key="1">
    <source>
        <dbReference type="ARBA" id="ARBA00004123"/>
    </source>
</evidence>
<dbReference type="GO" id="GO:0000709">
    <property type="term" value="P:meiotic joint molecule formation"/>
    <property type="evidence" value="ECO:0007669"/>
    <property type="project" value="TreeGrafter"/>
</dbReference>
<dbReference type="Proteomes" id="UP001154282">
    <property type="component" value="Unassembled WGS sequence"/>
</dbReference>
<evidence type="ECO:0000313" key="9">
    <source>
        <dbReference type="Proteomes" id="UP001154282"/>
    </source>
</evidence>
<dbReference type="GO" id="GO:0010774">
    <property type="term" value="P:meiotic strand invasion involved in reciprocal meiotic recombination"/>
    <property type="evidence" value="ECO:0007669"/>
    <property type="project" value="TreeGrafter"/>
</dbReference>
<dbReference type="GO" id="GO:0120231">
    <property type="term" value="C:DNA recombinase auxiliary factor complex"/>
    <property type="evidence" value="ECO:0007669"/>
    <property type="project" value="TreeGrafter"/>
</dbReference>
<keyword evidence="3" id="KW-0233">DNA recombination</keyword>